<dbReference type="InterPro" id="IPR003719">
    <property type="entry name" value="Phenazine_PhzF-like"/>
</dbReference>
<keyword evidence="4" id="KW-1185">Reference proteome</keyword>
<dbReference type="AlphaFoldDB" id="I8UC75"/>
<sequence length="261" mass="28989">MRIFHVNTFTDEAFSGNPASVCLLEEAKDADWMQQLAKELATPVTSFIEPANGHYRLRWFTPTMEISLCGHGTLASAHVLWNNAFAHKSDHLIFQTNIGTIEARFHDDWITLHLPAMAITEVSPPPQLRQVVEEPYEFVGKSALDYVIELSSEEAVRHASPNMEALQQLDARGVIITSASHSPDYDFISRFFSPSQGIAEDAVNGSSHACLGPYWRHKLGKETLLAYQASSRGGWLSLHVTKEKVALSGKALTVFDGLLRI</sequence>
<gene>
    <name evidence="3" type="ORF">A374_15282</name>
</gene>
<dbReference type="NCBIfam" id="TIGR00654">
    <property type="entry name" value="PhzF_family"/>
    <property type="match status" value="1"/>
</dbReference>
<evidence type="ECO:0000313" key="3">
    <source>
        <dbReference type="EMBL" id="EIT84500.1"/>
    </source>
</evidence>
<comment type="caution">
    <text evidence="3">The sequence shown here is derived from an EMBL/GenBank/DDBJ whole genome shotgun (WGS) entry which is preliminary data.</text>
</comment>
<reference evidence="3 4" key="1">
    <citation type="journal article" date="2012" name="J. Bacteriol.">
        <title>Genome of Bacillus macauensis ZFHKF-1, a Long-Chain-Forming Bacterium.</title>
        <authorList>
            <person name="Cai L."/>
            <person name="Zhang T."/>
        </authorList>
    </citation>
    <scope>NUCLEOTIDE SEQUENCE [LARGE SCALE GENOMIC DNA]</scope>
    <source>
        <strain evidence="3 4">ZFHKF-1</strain>
    </source>
</reference>
<dbReference type="PIRSF" id="PIRSF016184">
    <property type="entry name" value="PhzC_PhzF"/>
    <property type="match status" value="1"/>
</dbReference>
<protein>
    <submittedName>
        <fullName evidence="3">Phenazine biosynthesis protein phzf family</fullName>
    </submittedName>
</protein>
<dbReference type="OrthoDB" id="9788221at2"/>
<dbReference type="Proteomes" id="UP000004080">
    <property type="component" value="Unassembled WGS sequence"/>
</dbReference>
<dbReference type="Pfam" id="PF02567">
    <property type="entry name" value="PhzC-PhzF"/>
    <property type="match status" value="1"/>
</dbReference>
<dbReference type="SUPFAM" id="SSF54506">
    <property type="entry name" value="Diaminopimelate epimerase-like"/>
    <property type="match status" value="1"/>
</dbReference>
<dbReference type="EMBL" id="AKKV01000032">
    <property type="protein sequence ID" value="EIT84500.1"/>
    <property type="molecule type" value="Genomic_DNA"/>
</dbReference>
<accession>I8UC75</accession>
<name>I8UC75_9BACL</name>
<organism evidence="3 4">
    <name type="scientific">Fictibacillus macauensis ZFHKF-1</name>
    <dbReference type="NCBI Taxonomy" id="1196324"/>
    <lineage>
        <taxon>Bacteria</taxon>
        <taxon>Bacillati</taxon>
        <taxon>Bacillota</taxon>
        <taxon>Bacilli</taxon>
        <taxon>Bacillales</taxon>
        <taxon>Fictibacillaceae</taxon>
        <taxon>Fictibacillus</taxon>
    </lineage>
</organism>
<dbReference type="PATRIC" id="fig|1196324.3.peg.3130"/>
<comment type="similarity">
    <text evidence="1">Belongs to the PhzF family.</text>
</comment>
<dbReference type="STRING" id="1196324.A374_15282"/>
<dbReference type="eggNOG" id="COG0384">
    <property type="taxonomic scope" value="Bacteria"/>
</dbReference>
<evidence type="ECO:0000256" key="1">
    <source>
        <dbReference type="ARBA" id="ARBA00008270"/>
    </source>
</evidence>
<dbReference type="GO" id="GO:0005737">
    <property type="term" value="C:cytoplasm"/>
    <property type="evidence" value="ECO:0007669"/>
    <property type="project" value="TreeGrafter"/>
</dbReference>
<dbReference type="GO" id="GO:0016853">
    <property type="term" value="F:isomerase activity"/>
    <property type="evidence" value="ECO:0007669"/>
    <property type="project" value="UniProtKB-KW"/>
</dbReference>
<dbReference type="RefSeq" id="WP_007203130.1">
    <property type="nucleotide sequence ID" value="NZ_AKKV01000032.1"/>
</dbReference>
<evidence type="ECO:0000256" key="2">
    <source>
        <dbReference type="ARBA" id="ARBA00023235"/>
    </source>
</evidence>
<evidence type="ECO:0000313" key="4">
    <source>
        <dbReference type="Proteomes" id="UP000004080"/>
    </source>
</evidence>
<dbReference type="PANTHER" id="PTHR13774:SF17">
    <property type="entry name" value="PHENAZINE BIOSYNTHESIS-LIKE DOMAIN-CONTAINING PROTEIN"/>
    <property type="match status" value="1"/>
</dbReference>
<dbReference type="Gene3D" id="3.10.310.10">
    <property type="entry name" value="Diaminopimelate Epimerase, Chain A, domain 1"/>
    <property type="match status" value="2"/>
</dbReference>
<proteinExistence type="inferred from homology"/>
<keyword evidence="2" id="KW-0413">Isomerase</keyword>
<dbReference type="PANTHER" id="PTHR13774">
    <property type="entry name" value="PHENAZINE BIOSYNTHESIS PROTEIN"/>
    <property type="match status" value="1"/>
</dbReference>